<comment type="caution">
    <text evidence="14">The sequence shown here is derived from an EMBL/GenBank/DDBJ whole genome shotgun (WGS) entry which is preliminary data.</text>
</comment>
<accession>R4XB28</accession>
<comment type="similarity">
    <text evidence="2">Belongs to the peptidase S26 family. IMP2 subfamily.</text>
</comment>
<dbReference type="PRINTS" id="PR00727">
    <property type="entry name" value="LEADERPTASE"/>
</dbReference>
<keyword evidence="4 14" id="KW-0645">Protease</keyword>
<dbReference type="PANTHER" id="PTHR46041">
    <property type="entry name" value="MITOCHONDRIAL INNER MEMBRANE PROTEASE SUBUNIT 2"/>
    <property type="match status" value="1"/>
</dbReference>
<dbReference type="VEuPathDB" id="FungiDB:TAPDE_002783"/>
<dbReference type="CDD" id="cd06530">
    <property type="entry name" value="S26_SPase_I"/>
    <property type="match status" value="1"/>
</dbReference>
<evidence type="ECO:0000256" key="5">
    <source>
        <dbReference type="ARBA" id="ARBA00022692"/>
    </source>
</evidence>
<evidence type="ECO:0000256" key="11">
    <source>
        <dbReference type="PIRSR" id="PIRSR600223-1"/>
    </source>
</evidence>
<dbReference type="Proteomes" id="UP000013776">
    <property type="component" value="Unassembled WGS sequence"/>
</dbReference>
<dbReference type="OrthoDB" id="9996127at2759"/>
<reference evidence="14 15" key="1">
    <citation type="journal article" date="2013" name="MBio">
        <title>Genome sequencing of the plant pathogen Taphrina deformans, the causal agent of peach leaf curl.</title>
        <authorList>
            <person name="Cisse O.H."/>
            <person name="Almeida J.M.G.C.F."/>
            <person name="Fonseca A."/>
            <person name="Kumar A.A."/>
            <person name="Salojaervi J."/>
            <person name="Overmyer K."/>
            <person name="Hauser P.M."/>
            <person name="Pagni M."/>
        </authorList>
    </citation>
    <scope>NUCLEOTIDE SEQUENCE [LARGE SCALE GENOMIC DNA]</scope>
    <source>
        <strain evidence="15">PYCC 5710 / ATCC 11124 / CBS 356.35 / IMI 108563 / JCM 9778 / NBRC 8474</strain>
    </source>
</reference>
<dbReference type="GO" id="GO:0006465">
    <property type="term" value="P:signal peptide processing"/>
    <property type="evidence" value="ECO:0007669"/>
    <property type="project" value="InterPro"/>
</dbReference>
<evidence type="ECO:0000256" key="4">
    <source>
        <dbReference type="ARBA" id="ARBA00022670"/>
    </source>
</evidence>
<dbReference type="GO" id="GO:0006627">
    <property type="term" value="P:protein processing involved in protein targeting to mitochondrion"/>
    <property type="evidence" value="ECO:0007669"/>
    <property type="project" value="InterPro"/>
</dbReference>
<feature type="active site" evidence="11">
    <location>
        <position position="42"/>
    </location>
</feature>
<gene>
    <name evidence="14" type="ORF">TAPDE_002783</name>
</gene>
<dbReference type="SUPFAM" id="SSF51306">
    <property type="entry name" value="LexA/Signal peptidase"/>
    <property type="match status" value="1"/>
</dbReference>
<keyword evidence="10" id="KW-0472">Membrane</keyword>
<name>R4XB28_TAPDE</name>
<dbReference type="PROSITE" id="PS00501">
    <property type="entry name" value="SPASE_I_1"/>
    <property type="match status" value="1"/>
</dbReference>
<feature type="compositionally biased region" description="Basic and acidic residues" evidence="12">
    <location>
        <begin position="164"/>
        <end position="174"/>
    </location>
</feature>
<dbReference type="GO" id="GO:0004252">
    <property type="term" value="F:serine-type endopeptidase activity"/>
    <property type="evidence" value="ECO:0007669"/>
    <property type="project" value="InterPro"/>
</dbReference>
<protein>
    <recommendedName>
        <fullName evidence="3">Mitochondrial inner membrane protease subunit 2</fullName>
    </recommendedName>
</protein>
<evidence type="ECO:0000256" key="9">
    <source>
        <dbReference type="ARBA" id="ARBA00023128"/>
    </source>
</evidence>
<feature type="active site" evidence="11">
    <location>
        <position position="95"/>
    </location>
</feature>
<dbReference type="EMBL" id="CAHR02000102">
    <property type="protein sequence ID" value="CCG82795.1"/>
    <property type="molecule type" value="Genomic_DNA"/>
</dbReference>
<keyword evidence="15" id="KW-1185">Reference proteome</keyword>
<dbReference type="GO" id="GO:0042720">
    <property type="term" value="C:mitochondrial inner membrane peptidase complex"/>
    <property type="evidence" value="ECO:0007669"/>
    <property type="project" value="InterPro"/>
</dbReference>
<evidence type="ECO:0000313" key="14">
    <source>
        <dbReference type="EMBL" id="CCG82795.1"/>
    </source>
</evidence>
<dbReference type="InterPro" id="IPR019533">
    <property type="entry name" value="Peptidase_S26"/>
</dbReference>
<keyword evidence="5" id="KW-0812">Transmembrane</keyword>
<evidence type="ECO:0000256" key="12">
    <source>
        <dbReference type="SAM" id="MobiDB-lite"/>
    </source>
</evidence>
<dbReference type="Gene3D" id="2.10.109.10">
    <property type="entry name" value="Umud Fragment, subunit A"/>
    <property type="match status" value="1"/>
</dbReference>
<proteinExistence type="inferred from homology"/>
<sequence>MSNARAFGRAVFRQSVIALTWVPVVIFVENNIFSVASIEGISMKPTFNPESNRLRRDWVLENKWFWWTGPEGEPLFHRGDVVTLRSPMTTRMATKRVVAVAGDIISTRPPRAGRVVTVPEGHVWVEGDEQFHSSDSNDYGPVAINLIESKISTIIWPLSRFGEVSKEGGRDPRISKRQMNTEGNAGDWAEYGYH</sequence>
<dbReference type="InterPro" id="IPR037730">
    <property type="entry name" value="IMP2"/>
</dbReference>
<evidence type="ECO:0000256" key="3">
    <source>
        <dbReference type="ARBA" id="ARBA00013650"/>
    </source>
</evidence>
<dbReference type="InterPro" id="IPR019756">
    <property type="entry name" value="Pept_S26A_signal_pept_1_Ser-AS"/>
</dbReference>
<feature type="region of interest" description="Disordered" evidence="12">
    <location>
        <begin position="164"/>
        <end position="194"/>
    </location>
</feature>
<dbReference type="eggNOG" id="KOG1568">
    <property type="taxonomic scope" value="Eukaryota"/>
</dbReference>
<feature type="domain" description="Peptidase S26" evidence="13">
    <location>
        <begin position="17"/>
        <end position="107"/>
    </location>
</feature>
<evidence type="ECO:0000256" key="1">
    <source>
        <dbReference type="ARBA" id="ARBA00004434"/>
    </source>
</evidence>
<evidence type="ECO:0000256" key="10">
    <source>
        <dbReference type="ARBA" id="ARBA00023136"/>
    </source>
</evidence>
<dbReference type="InterPro" id="IPR036286">
    <property type="entry name" value="LexA/Signal_pep-like_sf"/>
</dbReference>
<evidence type="ECO:0000256" key="6">
    <source>
        <dbReference type="ARBA" id="ARBA00022792"/>
    </source>
</evidence>
<evidence type="ECO:0000313" key="15">
    <source>
        <dbReference type="Proteomes" id="UP000013776"/>
    </source>
</evidence>
<evidence type="ECO:0000256" key="8">
    <source>
        <dbReference type="ARBA" id="ARBA00022989"/>
    </source>
</evidence>
<evidence type="ECO:0000259" key="13">
    <source>
        <dbReference type="Pfam" id="PF10502"/>
    </source>
</evidence>
<keyword evidence="8" id="KW-1133">Transmembrane helix</keyword>
<dbReference type="AlphaFoldDB" id="R4XB28"/>
<keyword evidence="7" id="KW-0378">Hydrolase</keyword>
<comment type="subcellular location">
    <subcellularLocation>
        <location evidence="1">Mitochondrion inner membrane</location>
        <topology evidence="1">Single-pass membrane protein</topology>
    </subcellularLocation>
</comment>
<evidence type="ECO:0000256" key="7">
    <source>
        <dbReference type="ARBA" id="ARBA00022801"/>
    </source>
</evidence>
<dbReference type="PANTHER" id="PTHR46041:SF2">
    <property type="entry name" value="MITOCHONDRIAL INNER MEMBRANE PROTEASE SUBUNIT 2"/>
    <property type="match status" value="1"/>
</dbReference>
<dbReference type="InterPro" id="IPR000223">
    <property type="entry name" value="Pept_S26A_signal_pept_1"/>
</dbReference>
<evidence type="ECO:0000256" key="2">
    <source>
        <dbReference type="ARBA" id="ARBA00007066"/>
    </source>
</evidence>
<keyword evidence="6" id="KW-0999">Mitochondrion inner membrane</keyword>
<dbReference type="Pfam" id="PF10502">
    <property type="entry name" value="Peptidase_S26"/>
    <property type="match status" value="1"/>
</dbReference>
<dbReference type="STRING" id="1097556.R4XB28"/>
<keyword evidence="9" id="KW-0496">Mitochondrion</keyword>
<organism evidence="14 15">
    <name type="scientific">Taphrina deformans (strain PYCC 5710 / ATCC 11124 / CBS 356.35 / IMI 108563 / JCM 9778 / NBRC 8474)</name>
    <name type="common">Peach leaf curl fungus</name>
    <name type="synonym">Lalaria deformans</name>
    <dbReference type="NCBI Taxonomy" id="1097556"/>
    <lineage>
        <taxon>Eukaryota</taxon>
        <taxon>Fungi</taxon>
        <taxon>Dikarya</taxon>
        <taxon>Ascomycota</taxon>
        <taxon>Taphrinomycotina</taxon>
        <taxon>Taphrinomycetes</taxon>
        <taxon>Taphrinales</taxon>
        <taxon>Taphrinaceae</taxon>
        <taxon>Taphrina</taxon>
    </lineage>
</organism>